<evidence type="ECO:0000256" key="1">
    <source>
        <dbReference type="SAM" id="MobiDB-lite"/>
    </source>
</evidence>
<dbReference type="AlphaFoldDB" id="A0A7K0E013"/>
<dbReference type="RefSeq" id="WP_153348661.1">
    <property type="nucleotide sequence ID" value="NZ_WEGI01000019.1"/>
</dbReference>
<proteinExistence type="predicted"/>
<comment type="caution">
    <text evidence="2">The sequence shown here is derived from an EMBL/GenBank/DDBJ whole genome shotgun (WGS) entry which is preliminary data.</text>
</comment>
<sequence>MNAAEIDDSYRWETTYTGADGTDRTDSGTGRFGKRDALTGRICETFVEAGTALFDLQCDEVTEGHFYDVLDARIEGNPDPDVPVRRVTLVVRDGSGAEKVSLAADLVYRPVTGEAIDHYREQLAEWERRDTARRSRRARAAARQSPGPKAVSADPGLRQVVGTLRVEADTVRDEIFTPDHCREQLALAENTVSAAKDAEQAARDRGDEVEAAYARAYVNRWKPRIDRWASMLELTLEAYMDADAVDTLADRIADLPMPPGSDHAEERPA</sequence>
<reference evidence="2 3" key="1">
    <citation type="submission" date="2019-10" db="EMBL/GenBank/DDBJ databases">
        <title>Nocardia macrotermitis sp. nov. and Nocardia aurantia sp. nov., isolated from the gut of fungus growing-termite Macrotermes natalensis.</title>
        <authorList>
            <person name="Benndorf R."/>
            <person name="Schwitalla J."/>
            <person name="Martin K."/>
            <person name="De Beer W."/>
            <person name="Kaster A.-K."/>
            <person name="Vollmers J."/>
            <person name="Poulsen M."/>
            <person name="Beemelmanns C."/>
        </authorList>
    </citation>
    <scope>NUCLEOTIDE SEQUENCE [LARGE SCALE GENOMIC DNA]</scope>
    <source>
        <strain evidence="2 3">RB56</strain>
    </source>
</reference>
<feature type="region of interest" description="Disordered" evidence="1">
    <location>
        <begin position="130"/>
        <end position="154"/>
    </location>
</feature>
<organism evidence="2 3">
    <name type="scientific">Nocardia aurantia</name>
    <dbReference type="NCBI Taxonomy" id="2585199"/>
    <lineage>
        <taxon>Bacteria</taxon>
        <taxon>Bacillati</taxon>
        <taxon>Actinomycetota</taxon>
        <taxon>Actinomycetes</taxon>
        <taxon>Mycobacteriales</taxon>
        <taxon>Nocardiaceae</taxon>
        <taxon>Nocardia</taxon>
    </lineage>
</organism>
<dbReference type="EMBL" id="WEGI01000019">
    <property type="protein sequence ID" value="MQY31416.1"/>
    <property type="molecule type" value="Genomic_DNA"/>
</dbReference>
<name>A0A7K0E013_9NOCA</name>
<evidence type="ECO:0000313" key="2">
    <source>
        <dbReference type="EMBL" id="MQY31416.1"/>
    </source>
</evidence>
<dbReference type="Proteomes" id="UP000431401">
    <property type="component" value="Unassembled WGS sequence"/>
</dbReference>
<protein>
    <submittedName>
        <fullName evidence="2">Uncharacterized protein</fullName>
    </submittedName>
</protein>
<gene>
    <name evidence="2" type="ORF">NRB56_70250</name>
</gene>
<dbReference type="OrthoDB" id="4549832at2"/>
<keyword evidence="3" id="KW-1185">Reference proteome</keyword>
<evidence type="ECO:0000313" key="3">
    <source>
        <dbReference type="Proteomes" id="UP000431401"/>
    </source>
</evidence>
<accession>A0A7K0E013</accession>